<name>A0A1T4NRG0_9HYPH</name>
<evidence type="ECO:0000313" key="2">
    <source>
        <dbReference type="Proteomes" id="UP000190092"/>
    </source>
</evidence>
<dbReference type="EMBL" id="FUWJ01000002">
    <property type="protein sequence ID" value="SJZ81705.1"/>
    <property type="molecule type" value="Genomic_DNA"/>
</dbReference>
<gene>
    <name evidence="1" type="ORF">SAMN02745126_02404</name>
</gene>
<dbReference type="PROSITE" id="PS51257">
    <property type="entry name" value="PROKAR_LIPOPROTEIN"/>
    <property type="match status" value="1"/>
</dbReference>
<dbReference type="AlphaFoldDB" id="A0A1T4NRG0"/>
<dbReference type="RefSeq" id="WP_085934095.1">
    <property type="nucleotide sequence ID" value="NZ_FUWJ01000002.1"/>
</dbReference>
<accession>A0A1T4NRG0</accession>
<evidence type="ECO:0000313" key="1">
    <source>
        <dbReference type="EMBL" id="SJZ81705.1"/>
    </source>
</evidence>
<dbReference type="STRING" id="225324.SAMN02745126_02404"/>
<reference evidence="2" key="1">
    <citation type="submission" date="2017-02" db="EMBL/GenBank/DDBJ databases">
        <authorList>
            <person name="Varghese N."/>
            <person name="Submissions S."/>
        </authorList>
    </citation>
    <scope>NUCLEOTIDE SEQUENCE [LARGE SCALE GENOMIC DNA]</scope>
    <source>
        <strain evidence="2">ATCC 27094</strain>
    </source>
</reference>
<protein>
    <recommendedName>
        <fullName evidence="3">Lipoprotein</fullName>
    </recommendedName>
</protein>
<dbReference type="OrthoDB" id="8443104at2"/>
<keyword evidence="2" id="KW-1185">Reference proteome</keyword>
<evidence type="ECO:0008006" key="3">
    <source>
        <dbReference type="Google" id="ProtNLM"/>
    </source>
</evidence>
<organism evidence="1 2">
    <name type="scientific">Enhydrobacter aerosaccus</name>
    <dbReference type="NCBI Taxonomy" id="225324"/>
    <lineage>
        <taxon>Bacteria</taxon>
        <taxon>Pseudomonadati</taxon>
        <taxon>Pseudomonadota</taxon>
        <taxon>Alphaproteobacteria</taxon>
        <taxon>Hyphomicrobiales</taxon>
        <taxon>Enhydrobacter</taxon>
    </lineage>
</organism>
<proteinExistence type="predicted"/>
<dbReference type="Proteomes" id="UP000190092">
    <property type="component" value="Unassembled WGS sequence"/>
</dbReference>
<sequence length="178" mass="19002">MIGPRFVPLVPLVAALALGGCGPSEKEQMAADYCPRPFQVQDAQNLTRFKPGSAGDPRDIMFQAEMTGAATGCSLGKGQMNVNLVVRVAVTPGPAVSSGTTSVPYFVRVLDGNGRVLQGQEFNADFPLTPSGPAKTSREELTLTLPFSKPSDVISYQIAVGLKPTMQELEYNRRSGQR</sequence>